<protein>
    <submittedName>
        <fullName evidence="1">Predicted protein</fullName>
    </submittedName>
</protein>
<sequence length="59" mass="6317">MATPLSACAVCRELSLTCHLPSFTAFIGEIHLGGALRTASLYDFLLLVCICGLKERSCV</sequence>
<accession>F2DZF1</accession>
<reference evidence="1" key="1">
    <citation type="journal article" date="2011" name="Plant Physiol.">
        <title>Comprehensive sequence analysis of 24,783 barley full-length cDNAs derived from 12 clone libraries.</title>
        <authorList>
            <person name="Matsumoto T."/>
            <person name="Tanaka T."/>
            <person name="Sakai H."/>
            <person name="Amano N."/>
            <person name="Kanamori H."/>
            <person name="Kurita K."/>
            <person name="Kikuta A."/>
            <person name="Kamiya K."/>
            <person name="Yamamoto M."/>
            <person name="Ikawa H."/>
            <person name="Fujii N."/>
            <person name="Hori K."/>
            <person name="Itoh T."/>
            <person name="Sato K."/>
        </authorList>
    </citation>
    <scope>NUCLEOTIDE SEQUENCE</scope>
    <source>
        <tissue evidence="1">Shoot and root</tissue>
    </source>
</reference>
<evidence type="ECO:0000313" key="1">
    <source>
        <dbReference type="EMBL" id="BAK00473.1"/>
    </source>
</evidence>
<proteinExistence type="evidence at transcript level"/>
<organism evidence="1">
    <name type="scientific">Hordeum vulgare subsp. vulgare</name>
    <name type="common">Domesticated barley</name>
    <dbReference type="NCBI Taxonomy" id="112509"/>
    <lineage>
        <taxon>Eukaryota</taxon>
        <taxon>Viridiplantae</taxon>
        <taxon>Streptophyta</taxon>
        <taxon>Embryophyta</taxon>
        <taxon>Tracheophyta</taxon>
        <taxon>Spermatophyta</taxon>
        <taxon>Magnoliopsida</taxon>
        <taxon>Liliopsida</taxon>
        <taxon>Poales</taxon>
        <taxon>Poaceae</taxon>
        <taxon>BOP clade</taxon>
        <taxon>Pooideae</taxon>
        <taxon>Triticodae</taxon>
        <taxon>Triticeae</taxon>
        <taxon>Hordeinae</taxon>
        <taxon>Hordeum</taxon>
    </lineage>
</organism>
<name>F2DZF1_HORVV</name>
<dbReference type="EMBL" id="AK369271">
    <property type="protein sequence ID" value="BAK00473.1"/>
    <property type="molecule type" value="mRNA"/>
</dbReference>
<dbReference type="AlphaFoldDB" id="F2DZF1"/>